<keyword evidence="2 6" id="KW-0889">Transcription antitermination</keyword>
<sequence length="388" mass="44881">MLNRRLLRTKAVQALYARQLTTDANRLLALDNIDEAFAPDLNSMEPQNRQELSGMKKLASLTLDELIKNGKPKEDNDLPEKVIRVARSAFEAYSRHTISDGEKMVRRVLNETESIYTDFIRVLSMLIELSHQAKLDRERKYDDPEAPFPKDSGLDSNQVIKVLIEDKSLEEEIIRNGVSWGNEMNLLRKVYREALRKDSEYEAYCKKSSHTSEEDQAIIQHILRQILLKHEVPLEYFEQRDLYWVDHSELIRSLAIKTLKSADNSHTFQLAPLTKDWEEDRFFVEELCRIVVAEGDQYDIYLDDQLKNWELERIALVDLIILKTALAELIHFPGIPVKVTINEFIEIAKRYSTPKSGKFVNGVLDVLSVRLAKEGVIRKSGRGLIDNK</sequence>
<dbReference type="HAMAP" id="MF_00073">
    <property type="entry name" value="NusB"/>
    <property type="match status" value="1"/>
</dbReference>
<evidence type="ECO:0000313" key="9">
    <source>
        <dbReference type="Proteomes" id="UP001179181"/>
    </source>
</evidence>
<keyword evidence="3 6" id="KW-0694">RNA-binding</keyword>
<dbReference type="InterPro" id="IPR035926">
    <property type="entry name" value="NusB-like_sf"/>
</dbReference>
<protein>
    <recommendedName>
        <fullName evidence="6">Transcription antitermination protein NusB</fullName>
    </recommendedName>
    <alternativeName>
        <fullName evidence="6">Antitermination factor NusB</fullName>
    </alternativeName>
</protein>
<keyword evidence="4 6" id="KW-0805">Transcription regulation</keyword>
<dbReference type="Pfam" id="PF01029">
    <property type="entry name" value="NusB"/>
    <property type="match status" value="1"/>
</dbReference>
<evidence type="ECO:0000256" key="4">
    <source>
        <dbReference type="ARBA" id="ARBA00023015"/>
    </source>
</evidence>
<dbReference type="SUPFAM" id="SSF48013">
    <property type="entry name" value="NusB-like"/>
    <property type="match status" value="1"/>
</dbReference>
<dbReference type="RefSeq" id="WP_167267823.1">
    <property type="nucleotide sequence ID" value="NZ_JAASQJ010000001.1"/>
</dbReference>
<evidence type="ECO:0000256" key="2">
    <source>
        <dbReference type="ARBA" id="ARBA00022814"/>
    </source>
</evidence>
<name>A0ABX0UJY1_9BACT</name>
<comment type="caution">
    <text evidence="8">The sequence shown here is derived from an EMBL/GenBank/DDBJ whole genome shotgun (WGS) entry which is preliminary data.</text>
</comment>
<evidence type="ECO:0000313" key="8">
    <source>
        <dbReference type="EMBL" id="NIJ51885.1"/>
    </source>
</evidence>
<dbReference type="EMBL" id="JAASQJ010000001">
    <property type="protein sequence ID" value="NIJ51885.1"/>
    <property type="molecule type" value="Genomic_DNA"/>
</dbReference>
<keyword evidence="5 6" id="KW-0804">Transcription</keyword>
<dbReference type="InterPro" id="IPR011605">
    <property type="entry name" value="NusB_fam"/>
</dbReference>
<keyword evidence="9" id="KW-1185">Reference proteome</keyword>
<reference evidence="8 9" key="1">
    <citation type="submission" date="2020-03" db="EMBL/GenBank/DDBJ databases">
        <title>Genomic Encyclopedia of Type Strains, Phase IV (KMG-IV): sequencing the most valuable type-strain genomes for metagenomic binning, comparative biology and taxonomic classification.</title>
        <authorList>
            <person name="Goeker M."/>
        </authorList>
    </citation>
    <scope>NUCLEOTIDE SEQUENCE [LARGE SCALE GENOMIC DNA]</scope>
    <source>
        <strain evidence="8 9">DSM 102865</strain>
    </source>
</reference>
<evidence type="ECO:0000256" key="5">
    <source>
        <dbReference type="ARBA" id="ARBA00023163"/>
    </source>
</evidence>
<dbReference type="Proteomes" id="UP001179181">
    <property type="component" value="Unassembled WGS sequence"/>
</dbReference>
<organism evidence="8 9">
    <name type="scientific">Dyadobacter arcticus</name>
    <dbReference type="NCBI Taxonomy" id="1078754"/>
    <lineage>
        <taxon>Bacteria</taxon>
        <taxon>Pseudomonadati</taxon>
        <taxon>Bacteroidota</taxon>
        <taxon>Cytophagia</taxon>
        <taxon>Cytophagales</taxon>
        <taxon>Spirosomataceae</taxon>
        <taxon>Dyadobacter</taxon>
    </lineage>
</organism>
<comment type="similarity">
    <text evidence="1 6">Belongs to the NusB family.</text>
</comment>
<dbReference type="InterPro" id="IPR006027">
    <property type="entry name" value="NusB_RsmB_TIM44"/>
</dbReference>
<accession>A0ABX0UJY1</accession>
<gene>
    <name evidence="6" type="primary">nusB</name>
    <name evidence="8" type="ORF">FHS68_001041</name>
</gene>
<proteinExistence type="inferred from homology"/>
<comment type="function">
    <text evidence="6">Involved in transcription antitermination. Required for transcription of ribosomal RNA (rRNA) genes. Binds specifically to the boxA antiterminator sequence of the ribosomal RNA (rrn) operons.</text>
</comment>
<dbReference type="PANTHER" id="PTHR11078:SF3">
    <property type="entry name" value="ANTITERMINATION NUSB DOMAIN-CONTAINING PROTEIN"/>
    <property type="match status" value="1"/>
</dbReference>
<evidence type="ECO:0000256" key="1">
    <source>
        <dbReference type="ARBA" id="ARBA00005952"/>
    </source>
</evidence>
<evidence type="ECO:0000256" key="6">
    <source>
        <dbReference type="HAMAP-Rule" id="MF_00073"/>
    </source>
</evidence>
<feature type="domain" description="NusB/RsmB/TIM44" evidence="7">
    <location>
        <begin position="252"/>
        <end position="365"/>
    </location>
</feature>
<dbReference type="Gene3D" id="1.10.940.10">
    <property type="entry name" value="NusB-like"/>
    <property type="match status" value="1"/>
</dbReference>
<evidence type="ECO:0000259" key="7">
    <source>
        <dbReference type="Pfam" id="PF01029"/>
    </source>
</evidence>
<dbReference type="NCBIfam" id="TIGR01951">
    <property type="entry name" value="nusB"/>
    <property type="match status" value="1"/>
</dbReference>
<dbReference type="PANTHER" id="PTHR11078">
    <property type="entry name" value="N UTILIZATION SUBSTANCE PROTEIN B-RELATED"/>
    <property type="match status" value="1"/>
</dbReference>
<evidence type="ECO:0000256" key="3">
    <source>
        <dbReference type="ARBA" id="ARBA00022884"/>
    </source>
</evidence>